<dbReference type="EMBL" id="KB030536">
    <property type="protein sequence ID" value="ELK15580.1"/>
    <property type="molecule type" value="Genomic_DNA"/>
</dbReference>
<proteinExistence type="predicted"/>
<dbReference type="PANTHER" id="PTHR36861">
    <property type="entry name" value="COILED-COIL DOMAIN-CONTAINING PROTEIN 116"/>
    <property type="match status" value="1"/>
</dbReference>
<dbReference type="Proteomes" id="UP000010552">
    <property type="component" value="Unassembled WGS sequence"/>
</dbReference>
<name>L5KWL5_PTEAL</name>
<feature type="region of interest" description="Disordered" evidence="1">
    <location>
        <begin position="112"/>
        <end position="311"/>
    </location>
</feature>
<keyword evidence="3" id="KW-1185">Reference proteome</keyword>
<reference evidence="3" key="1">
    <citation type="journal article" date="2013" name="Science">
        <title>Comparative analysis of bat genomes provides insight into the evolution of flight and immunity.</title>
        <authorList>
            <person name="Zhang G."/>
            <person name="Cowled C."/>
            <person name="Shi Z."/>
            <person name="Huang Z."/>
            <person name="Bishop-Lilly K.A."/>
            <person name="Fang X."/>
            <person name="Wynne J.W."/>
            <person name="Xiong Z."/>
            <person name="Baker M.L."/>
            <person name="Zhao W."/>
            <person name="Tachedjian M."/>
            <person name="Zhu Y."/>
            <person name="Zhou P."/>
            <person name="Jiang X."/>
            <person name="Ng J."/>
            <person name="Yang L."/>
            <person name="Wu L."/>
            <person name="Xiao J."/>
            <person name="Feng Y."/>
            <person name="Chen Y."/>
            <person name="Sun X."/>
            <person name="Zhang Y."/>
            <person name="Marsh G.A."/>
            <person name="Crameri G."/>
            <person name="Broder C.C."/>
            <person name="Frey K.G."/>
            <person name="Wang L.F."/>
            <person name="Wang J."/>
        </authorList>
    </citation>
    <scope>NUCLEOTIDE SEQUENCE [LARGE SCALE GENOMIC DNA]</scope>
</reference>
<evidence type="ECO:0000256" key="1">
    <source>
        <dbReference type="SAM" id="MobiDB-lite"/>
    </source>
</evidence>
<feature type="compositionally biased region" description="Acidic residues" evidence="1">
    <location>
        <begin position="225"/>
        <end position="275"/>
    </location>
</feature>
<dbReference type="InParanoid" id="L5KWL5"/>
<dbReference type="InterPro" id="IPR031532">
    <property type="entry name" value="DUF4702"/>
</dbReference>
<gene>
    <name evidence="2" type="ORF">PAL_GLEAN10010843</name>
</gene>
<dbReference type="PANTHER" id="PTHR36861:SF1">
    <property type="entry name" value="COILED-COIL DOMAIN-CONTAINING PROTEIN 116"/>
    <property type="match status" value="1"/>
</dbReference>
<feature type="compositionally biased region" description="Basic and acidic residues" evidence="1">
    <location>
        <begin position="276"/>
        <end position="290"/>
    </location>
</feature>
<dbReference type="STRING" id="9402.L5KWL5"/>
<feature type="compositionally biased region" description="Low complexity" evidence="1">
    <location>
        <begin position="112"/>
        <end position="128"/>
    </location>
</feature>
<evidence type="ECO:0000313" key="3">
    <source>
        <dbReference type="Proteomes" id="UP000010552"/>
    </source>
</evidence>
<dbReference type="AlphaFoldDB" id="L5KWL5"/>
<protein>
    <submittedName>
        <fullName evidence="2">Coiled-coil domain-containing protein 116</fullName>
    </submittedName>
</protein>
<feature type="compositionally biased region" description="Polar residues" evidence="1">
    <location>
        <begin position="301"/>
        <end position="311"/>
    </location>
</feature>
<evidence type="ECO:0000313" key="2">
    <source>
        <dbReference type="EMBL" id="ELK15580.1"/>
    </source>
</evidence>
<feature type="compositionally biased region" description="Polar residues" evidence="1">
    <location>
        <begin position="182"/>
        <end position="196"/>
    </location>
</feature>
<sequence length="311" mass="34817">MPDLCSAVKGNSRADSPSYKFVKKKTLPSISSTVPHLSNPWYEELVNYLMEQAVSLLICKYKFERNLTKQLGFISKLMDLLLGFKKVKGSHIRLSSKVNWSCLLKKLEEAQQAQQVSQPVSRPTSLRASQRDTSQRSTSQRSAAHRGTAHPSTSPHSPEAPSTLPKPATVVDQETAAEPSLHTESLGSQLPTPQEKSTAEEQEPTSLLEPKLITGVGSNQHEQAVDVEEGQSNEEEEEEEVKEEDEEEDEEEEDEEEHEEEDEEDEEEDENDEGEDKNYDFFGDERETQRPPEPQGVAEVSHSSDSPGDPQ</sequence>
<dbReference type="GO" id="GO:0005813">
    <property type="term" value="C:centrosome"/>
    <property type="evidence" value="ECO:0007669"/>
    <property type="project" value="TreeGrafter"/>
</dbReference>
<organism evidence="2 3">
    <name type="scientific">Pteropus alecto</name>
    <name type="common">Black flying fox</name>
    <dbReference type="NCBI Taxonomy" id="9402"/>
    <lineage>
        <taxon>Eukaryota</taxon>
        <taxon>Metazoa</taxon>
        <taxon>Chordata</taxon>
        <taxon>Craniata</taxon>
        <taxon>Vertebrata</taxon>
        <taxon>Euteleostomi</taxon>
        <taxon>Mammalia</taxon>
        <taxon>Eutheria</taxon>
        <taxon>Laurasiatheria</taxon>
        <taxon>Chiroptera</taxon>
        <taxon>Yinpterochiroptera</taxon>
        <taxon>Pteropodoidea</taxon>
        <taxon>Pteropodidae</taxon>
        <taxon>Pteropodinae</taxon>
        <taxon>Pteropus</taxon>
    </lineage>
</organism>
<accession>L5KWL5</accession>